<protein>
    <submittedName>
        <fullName evidence="3">Uncharacterized protein</fullName>
    </submittedName>
</protein>
<reference evidence="3" key="1">
    <citation type="submission" date="2020-06" db="EMBL/GenBank/DDBJ databases">
        <title>WGS assembly of Ceratodon purpureus strain R40.</title>
        <authorList>
            <person name="Carey S.B."/>
            <person name="Jenkins J."/>
            <person name="Shu S."/>
            <person name="Lovell J.T."/>
            <person name="Sreedasyam A."/>
            <person name="Maumus F."/>
            <person name="Tiley G.P."/>
            <person name="Fernandez-Pozo N."/>
            <person name="Barry K."/>
            <person name="Chen C."/>
            <person name="Wang M."/>
            <person name="Lipzen A."/>
            <person name="Daum C."/>
            <person name="Saski C.A."/>
            <person name="Payton A.C."/>
            <person name="Mcbreen J.C."/>
            <person name="Conrad R.E."/>
            <person name="Kollar L.M."/>
            <person name="Olsson S."/>
            <person name="Huttunen S."/>
            <person name="Landis J.B."/>
            <person name="Wickett N.J."/>
            <person name="Johnson M.G."/>
            <person name="Rensing S.A."/>
            <person name="Grimwood J."/>
            <person name="Schmutz J."/>
            <person name="Mcdaniel S.F."/>
        </authorList>
    </citation>
    <scope>NUCLEOTIDE SEQUENCE</scope>
    <source>
        <strain evidence="3">R40</strain>
    </source>
</reference>
<dbReference type="Pfam" id="PF05217">
    <property type="entry name" value="SAXO1-2"/>
    <property type="match status" value="1"/>
</dbReference>
<accession>A0A8T0IFE3</accession>
<comment type="similarity">
    <text evidence="1">Belongs to the FAM154 family.</text>
</comment>
<proteinExistence type="inferred from homology"/>
<keyword evidence="4" id="KW-1185">Reference proteome</keyword>
<evidence type="ECO:0000256" key="2">
    <source>
        <dbReference type="SAM" id="MobiDB-lite"/>
    </source>
</evidence>
<dbReference type="GO" id="GO:0005856">
    <property type="term" value="C:cytoskeleton"/>
    <property type="evidence" value="ECO:0007669"/>
    <property type="project" value="TreeGrafter"/>
</dbReference>
<gene>
    <name evidence="3" type="ORF">KC19_3G059900</name>
</gene>
<dbReference type="AlphaFoldDB" id="A0A8T0IFE3"/>
<dbReference type="InterPro" id="IPR033336">
    <property type="entry name" value="SAXO1/2"/>
</dbReference>
<dbReference type="Proteomes" id="UP000822688">
    <property type="component" value="Chromosome 3"/>
</dbReference>
<dbReference type="PANTHER" id="PTHR31516">
    <property type="entry name" value="STABILIZER OF AXONEMAL MICROTUBULES 2"/>
    <property type="match status" value="1"/>
</dbReference>
<dbReference type="PANTHER" id="PTHR31516:SF17">
    <property type="entry name" value="STABILIZER OF AXONEMAL MICROTUBULES 2"/>
    <property type="match status" value="1"/>
</dbReference>
<evidence type="ECO:0000256" key="1">
    <source>
        <dbReference type="ARBA" id="ARBA00008738"/>
    </source>
</evidence>
<dbReference type="EMBL" id="CM026423">
    <property type="protein sequence ID" value="KAG0582439.1"/>
    <property type="molecule type" value="Genomic_DNA"/>
</dbReference>
<dbReference type="EMBL" id="CM026423">
    <property type="protein sequence ID" value="KAG0582440.1"/>
    <property type="molecule type" value="Genomic_DNA"/>
</dbReference>
<dbReference type="GO" id="GO:0008017">
    <property type="term" value="F:microtubule binding"/>
    <property type="evidence" value="ECO:0007669"/>
    <property type="project" value="InterPro"/>
</dbReference>
<name>A0A8T0IFE3_CERPU</name>
<sequence length="248" mass="28020">MAPDRPVSPACDPKSGEGRKCVCKVCTCGFHKCPQKHTSVHTKFGDKTVSEYCAKYPEWPMPAKYKRKPEKQDFGKAPISSATTYSDDFVKHPHGPAKLFKPPNRNDNTGPFLPYTTYNVDFTEKPMAPRHRMPVQKGGASQKFDGQSLYSVEFTNPGKQPPNKQVRHGDSLGSHGAKFDSDSTYHDDFRQWKMPAKYVHKKQDNPQPTGKIEGPTIYQMDFQNRKIENKCPVFGSKPTIVCGDHMCY</sequence>
<feature type="region of interest" description="Disordered" evidence="2">
    <location>
        <begin position="155"/>
        <end position="180"/>
    </location>
</feature>
<evidence type="ECO:0000313" key="4">
    <source>
        <dbReference type="Proteomes" id="UP000822688"/>
    </source>
</evidence>
<comment type="caution">
    <text evidence="3">The sequence shown here is derived from an EMBL/GenBank/DDBJ whole genome shotgun (WGS) entry which is preliminary data.</text>
</comment>
<evidence type="ECO:0000313" key="3">
    <source>
        <dbReference type="EMBL" id="KAG0582440.1"/>
    </source>
</evidence>
<dbReference type="OrthoDB" id="1932700at2759"/>
<organism evidence="3 4">
    <name type="scientific">Ceratodon purpureus</name>
    <name type="common">Fire moss</name>
    <name type="synonym">Dicranum purpureum</name>
    <dbReference type="NCBI Taxonomy" id="3225"/>
    <lineage>
        <taxon>Eukaryota</taxon>
        <taxon>Viridiplantae</taxon>
        <taxon>Streptophyta</taxon>
        <taxon>Embryophyta</taxon>
        <taxon>Bryophyta</taxon>
        <taxon>Bryophytina</taxon>
        <taxon>Bryopsida</taxon>
        <taxon>Dicranidae</taxon>
        <taxon>Pseudoditrichales</taxon>
        <taxon>Ditrichaceae</taxon>
        <taxon>Ceratodon</taxon>
    </lineage>
</organism>